<dbReference type="EMBL" id="JBAWTH010000038">
    <property type="protein sequence ID" value="KAL2284158.1"/>
    <property type="molecule type" value="Genomic_DNA"/>
</dbReference>
<name>A0ABR4ENZ6_9PEZI</name>
<evidence type="ECO:0000313" key="1">
    <source>
        <dbReference type="EMBL" id="KAL2284158.1"/>
    </source>
</evidence>
<sequence length="87" mass="9804">MTSCASAGIKAPGAGVFLLLKWSLIFYPAISILSVSYQRANITYLGHCHPSHTFMLVDVLNYALMHKEDVWATRYIWVDSHGKDEFV</sequence>
<reference evidence="1 2" key="1">
    <citation type="submission" date="2024-03" db="EMBL/GenBank/DDBJ databases">
        <title>A high-quality draft genome sequence of Diaporthe vaccinii, a causative agent of upright dieback and viscid rot disease in cranberry plants.</title>
        <authorList>
            <person name="Sarrasin M."/>
            <person name="Lang B.F."/>
            <person name="Burger G."/>
        </authorList>
    </citation>
    <scope>NUCLEOTIDE SEQUENCE [LARGE SCALE GENOMIC DNA]</scope>
    <source>
        <strain evidence="1 2">IS7</strain>
    </source>
</reference>
<comment type="caution">
    <text evidence="1">The sequence shown here is derived from an EMBL/GenBank/DDBJ whole genome shotgun (WGS) entry which is preliminary data.</text>
</comment>
<gene>
    <name evidence="1" type="ORF">FJTKL_09135</name>
</gene>
<evidence type="ECO:0000313" key="2">
    <source>
        <dbReference type="Proteomes" id="UP001600888"/>
    </source>
</evidence>
<protein>
    <submittedName>
        <fullName evidence="1">Uncharacterized protein</fullName>
    </submittedName>
</protein>
<accession>A0ABR4ENZ6</accession>
<dbReference type="Proteomes" id="UP001600888">
    <property type="component" value="Unassembled WGS sequence"/>
</dbReference>
<organism evidence="1 2">
    <name type="scientific">Diaporthe vaccinii</name>
    <dbReference type="NCBI Taxonomy" id="105482"/>
    <lineage>
        <taxon>Eukaryota</taxon>
        <taxon>Fungi</taxon>
        <taxon>Dikarya</taxon>
        <taxon>Ascomycota</taxon>
        <taxon>Pezizomycotina</taxon>
        <taxon>Sordariomycetes</taxon>
        <taxon>Sordariomycetidae</taxon>
        <taxon>Diaporthales</taxon>
        <taxon>Diaporthaceae</taxon>
        <taxon>Diaporthe</taxon>
        <taxon>Diaporthe eres species complex</taxon>
    </lineage>
</organism>
<proteinExistence type="predicted"/>
<keyword evidence="2" id="KW-1185">Reference proteome</keyword>